<dbReference type="EMBL" id="KN839895">
    <property type="protein sequence ID" value="KIJ59157.1"/>
    <property type="molecule type" value="Genomic_DNA"/>
</dbReference>
<feature type="non-terminal residue" evidence="3">
    <location>
        <position position="1"/>
    </location>
</feature>
<name>A0A0C9W8W0_9AGAM</name>
<evidence type="ECO:0000256" key="1">
    <source>
        <dbReference type="SAM" id="MobiDB-lite"/>
    </source>
</evidence>
<reference evidence="3 4" key="1">
    <citation type="submission" date="2014-04" db="EMBL/GenBank/DDBJ databases">
        <title>Evolutionary Origins and Diversification of the Mycorrhizal Mutualists.</title>
        <authorList>
            <consortium name="DOE Joint Genome Institute"/>
            <consortium name="Mycorrhizal Genomics Consortium"/>
            <person name="Kohler A."/>
            <person name="Kuo A."/>
            <person name="Nagy L.G."/>
            <person name="Floudas D."/>
            <person name="Copeland A."/>
            <person name="Barry K.W."/>
            <person name="Cichocki N."/>
            <person name="Veneault-Fourrey C."/>
            <person name="LaButti K."/>
            <person name="Lindquist E.A."/>
            <person name="Lipzen A."/>
            <person name="Lundell T."/>
            <person name="Morin E."/>
            <person name="Murat C."/>
            <person name="Riley R."/>
            <person name="Ohm R."/>
            <person name="Sun H."/>
            <person name="Tunlid A."/>
            <person name="Henrissat B."/>
            <person name="Grigoriev I.V."/>
            <person name="Hibbett D.S."/>
            <person name="Martin F."/>
        </authorList>
    </citation>
    <scope>NUCLEOTIDE SEQUENCE [LARGE SCALE GENOMIC DNA]</scope>
    <source>
        <strain evidence="3 4">MD-312</strain>
    </source>
</reference>
<dbReference type="AlphaFoldDB" id="A0A0C9W8W0"/>
<proteinExistence type="predicted"/>
<dbReference type="EMBL" id="KN839895">
    <property type="protein sequence ID" value="KIJ59162.1"/>
    <property type="molecule type" value="Genomic_DNA"/>
</dbReference>
<evidence type="ECO:0000313" key="2">
    <source>
        <dbReference type="EMBL" id="KIJ59157.1"/>
    </source>
</evidence>
<sequence>GRLAMDTYFKTCRAKEEIERLNIEIRQVLTYLHNEERYLCACAAQLQPDHPSLCHQILQRLKVRARFTPEHLFTLQKLTSLKGFSGSLTIGQSARCELGDSASTPKARVPTQHDVSIPQAVSDEPGDFDEGWEEEEEEEEELAEHVETLHNILQISDDHHHPHNTDDSSDIM</sequence>
<protein>
    <submittedName>
        <fullName evidence="3">Uncharacterized protein</fullName>
    </submittedName>
</protein>
<feature type="compositionally biased region" description="Basic and acidic residues" evidence="1">
    <location>
        <begin position="156"/>
        <end position="166"/>
    </location>
</feature>
<keyword evidence="4" id="KW-1185">Reference proteome</keyword>
<gene>
    <name evidence="2" type="ORF">HYDPIDRAFT_101209</name>
    <name evidence="3" type="ORF">HYDPIDRAFT_101227</name>
</gene>
<evidence type="ECO:0000313" key="4">
    <source>
        <dbReference type="Proteomes" id="UP000053820"/>
    </source>
</evidence>
<dbReference type="OrthoDB" id="2676448at2759"/>
<evidence type="ECO:0000313" key="3">
    <source>
        <dbReference type="EMBL" id="KIJ59162.1"/>
    </source>
</evidence>
<organism evidence="3 4">
    <name type="scientific">Hydnomerulius pinastri MD-312</name>
    <dbReference type="NCBI Taxonomy" id="994086"/>
    <lineage>
        <taxon>Eukaryota</taxon>
        <taxon>Fungi</taxon>
        <taxon>Dikarya</taxon>
        <taxon>Basidiomycota</taxon>
        <taxon>Agaricomycotina</taxon>
        <taxon>Agaricomycetes</taxon>
        <taxon>Agaricomycetidae</taxon>
        <taxon>Boletales</taxon>
        <taxon>Boletales incertae sedis</taxon>
        <taxon>Leucogyrophana</taxon>
    </lineage>
</organism>
<dbReference type="Proteomes" id="UP000053820">
    <property type="component" value="Unassembled WGS sequence"/>
</dbReference>
<feature type="compositionally biased region" description="Acidic residues" evidence="1">
    <location>
        <begin position="124"/>
        <end position="142"/>
    </location>
</feature>
<accession>A0A0C9W8W0</accession>
<dbReference type="HOGENOM" id="CLU_1558971_0_0_1"/>
<feature type="region of interest" description="Disordered" evidence="1">
    <location>
        <begin position="100"/>
        <end position="172"/>
    </location>
</feature>